<dbReference type="GO" id="GO:0004252">
    <property type="term" value="F:serine-type endopeptidase activity"/>
    <property type="evidence" value="ECO:0007669"/>
    <property type="project" value="InterPro"/>
</dbReference>
<sequence length="243" mass="25233">MANRSRPRPGARSRSGSASRSPETGASASASGSAASDDQSSPIFELLVIFGLVFLIQAITDLVGLMTGLFVLTLPLVENPWTIVTSVYAHGGLWHLLSNSLALVVFGWPVARATSRVRFHTFVLLTGSIAGISQVLLSGFAAAAPFVSGDPVGVLGASGAIFALLGYLITGNRLSAGFASIIDIPQWMTLTVFVGLAIVVTLTTAAPGVALIAHFTGFLLGLLAGRTRLLQVQRDSSTRRSVG</sequence>
<dbReference type="OrthoDB" id="169619at2157"/>
<dbReference type="PANTHER" id="PTHR43066:SF11">
    <property type="entry name" value="PEPTIDASE S54 RHOMBOID DOMAIN-CONTAINING PROTEIN"/>
    <property type="match status" value="1"/>
</dbReference>
<keyword evidence="4 6" id="KW-0472">Membrane</keyword>
<keyword evidence="9" id="KW-1185">Reference proteome</keyword>
<evidence type="ECO:0000256" key="1">
    <source>
        <dbReference type="ARBA" id="ARBA00004141"/>
    </source>
</evidence>
<dbReference type="PATRIC" id="fig|1227493.4.peg.3023"/>
<feature type="transmembrane region" description="Helical" evidence="6">
    <location>
        <begin position="46"/>
        <end position="72"/>
    </location>
</feature>
<feature type="compositionally biased region" description="Basic residues" evidence="5">
    <location>
        <begin position="1"/>
        <end position="11"/>
    </location>
</feature>
<dbReference type="SUPFAM" id="SSF144091">
    <property type="entry name" value="Rhomboid-like"/>
    <property type="match status" value="1"/>
</dbReference>
<feature type="compositionally biased region" description="Low complexity" evidence="5">
    <location>
        <begin position="12"/>
        <end position="38"/>
    </location>
</feature>
<dbReference type="Proteomes" id="UP000011519">
    <property type="component" value="Unassembled WGS sequence"/>
</dbReference>
<dbReference type="Gene3D" id="1.20.1540.10">
    <property type="entry name" value="Rhomboid-like"/>
    <property type="match status" value="1"/>
</dbReference>
<comment type="subcellular location">
    <subcellularLocation>
        <location evidence="1">Membrane</location>
        <topology evidence="1">Multi-pass membrane protein</topology>
    </subcellularLocation>
</comment>
<feature type="transmembrane region" description="Helical" evidence="6">
    <location>
        <begin position="152"/>
        <end position="169"/>
    </location>
</feature>
<feature type="transmembrane region" description="Helical" evidence="6">
    <location>
        <begin position="122"/>
        <end position="146"/>
    </location>
</feature>
<dbReference type="AlphaFoldDB" id="L9ZRF6"/>
<organism evidence="8 9">
    <name type="scientific">Natrialba hulunbeirensis JCM 10989</name>
    <dbReference type="NCBI Taxonomy" id="1227493"/>
    <lineage>
        <taxon>Archaea</taxon>
        <taxon>Methanobacteriati</taxon>
        <taxon>Methanobacteriota</taxon>
        <taxon>Stenosarchaea group</taxon>
        <taxon>Halobacteria</taxon>
        <taxon>Halobacteriales</taxon>
        <taxon>Natrialbaceae</taxon>
        <taxon>Natrialba</taxon>
    </lineage>
</organism>
<evidence type="ECO:0000313" key="8">
    <source>
        <dbReference type="EMBL" id="ELY88666.1"/>
    </source>
</evidence>
<keyword evidence="2 6" id="KW-0812">Transmembrane</keyword>
<dbReference type="RefSeq" id="WP_006654168.1">
    <property type="nucleotide sequence ID" value="NZ_AOIM01000038.1"/>
</dbReference>
<evidence type="ECO:0000256" key="5">
    <source>
        <dbReference type="SAM" id="MobiDB-lite"/>
    </source>
</evidence>
<name>L9ZRF6_9EURY</name>
<feature type="transmembrane region" description="Helical" evidence="6">
    <location>
        <begin position="205"/>
        <end position="224"/>
    </location>
</feature>
<dbReference type="PANTHER" id="PTHR43066">
    <property type="entry name" value="RHOMBOID-RELATED PROTEIN"/>
    <property type="match status" value="1"/>
</dbReference>
<dbReference type="Pfam" id="PF01694">
    <property type="entry name" value="Rhomboid"/>
    <property type="match status" value="1"/>
</dbReference>
<keyword evidence="3 6" id="KW-1133">Transmembrane helix</keyword>
<accession>L9ZRF6</accession>
<evidence type="ECO:0000256" key="4">
    <source>
        <dbReference type="ARBA" id="ARBA00023136"/>
    </source>
</evidence>
<dbReference type="InterPro" id="IPR022764">
    <property type="entry name" value="Peptidase_S54_rhomboid_dom"/>
</dbReference>
<feature type="domain" description="Peptidase S54 rhomboid" evidence="7">
    <location>
        <begin position="79"/>
        <end position="227"/>
    </location>
</feature>
<dbReference type="STRING" id="1227493.C483_15047"/>
<evidence type="ECO:0000259" key="7">
    <source>
        <dbReference type="Pfam" id="PF01694"/>
    </source>
</evidence>
<evidence type="ECO:0000256" key="2">
    <source>
        <dbReference type="ARBA" id="ARBA00022692"/>
    </source>
</evidence>
<reference evidence="8 9" key="1">
    <citation type="journal article" date="2014" name="PLoS Genet.">
        <title>Phylogenetically driven sequencing of extremely halophilic archaea reveals strategies for static and dynamic osmo-response.</title>
        <authorList>
            <person name="Becker E.A."/>
            <person name="Seitzer P.M."/>
            <person name="Tritt A."/>
            <person name="Larsen D."/>
            <person name="Krusor M."/>
            <person name="Yao A.I."/>
            <person name="Wu D."/>
            <person name="Madern D."/>
            <person name="Eisen J.A."/>
            <person name="Darling A.E."/>
            <person name="Facciotti M.T."/>
        </authorList>
    </citation>
    <scope>NUCLEOTIDE SEQUENCE [LARGE SCALE GENOMIC DNA]</scope>
    <source>
        <strain evidence="8 9">JCM 10989</strain>
    </source>
</reference>
<evidence type="ECO:0000256" key="6">
    <source>
        <dbReference type="SAM" id="Phobius"/>
    </source>
</evidence>
<protein>
    <submittedName>
        <fullName evidence="8">Rhomboid family protein</fullName>
    </submittedName>
</protein>
<gene>
    <name evidence="8" type="ORF">C483_15047</name>
</gene>
<dbReference type="EMBL" id="AOIM01000038">
    <property type="protein sequence ID" value="ELY88666.1"/>
    <property type="molecule type" value="Genomic_DNA"/>
</dbReference>
<feature type="transmembrane region" description="Helical" evidence="6">
    <location>
        <begin position="92"/>
        <end position="110"/>
    </location>
</feature>
<dbReference type="InterPro" id="IPR035952">
    <property type="entry name" value="Rhomboid-like_sf"/>
</dbReference>
<feature type="region of interest" description="Disordered" evidence="5">
    <location>
        <begin position="1"/>
        <end position="38"/>
    </location>
</feature>
<evidence type="ECO:0000313" key="9">
    <source>
        <dbReference type="Proteomes" id="UP000011519"/>
    </source>
</evidence>
<comment type="caution">
    <text evidence="8">The sequence shown here is derived from an EMBL/GenBank/DDBJ whole genome shotgun (WGS) entry which is preliminary data.</text>
</comment>
<dbReference type="GO" id="GO:0016020">
    <property type="term" value="C:membrane"/>
    <property type="evidence" value="ECO:0007669"/>
    <property type="project" value="UniProtKB-SubCell"/>
</dbReference>
<feature type="transmembrane region" description="Helical" evidence="6">
    <location>
        <begin position="176"/>
        <end position="199"/>
    </location>
</feature>
<proteinExistence type="predicted"/>
<evidence type="ECO:0000256" key="3">
    <source>
        <dbReference type="ARBA" id="ARBA00022989"/>
    </source>
</evidence>